<keyword evidence="1" id="KW-0472">Membrane</keyword>
<dbReference type="Pfam" id="PF03729">
    <property type="entry name" value="DUF308"/>
    <property type="match status" value="1"/>
</dbReference>
<dbReference type="AlphaFoldDB" id="A0A239WXL6"/>
<reference evidence="2 3" key="1">
    <citation type="submission" date="2017-06" db="EMBL/GenBank/DDBJ databases">
        <authorList>
            <consortium name="Pathogen Informatics"/>
        </authorList>
    </citation>
    <scope>NUCLEOTIDE SEQUENCE [LARGE SCALE GENOMIC DNA]</scope>
    <source>
        <strain evidence="2 3">NCTC11291</strain>
    </source>
</reference>
<dbReference type="PANTHER" id="PTHR34989">
    <property type="entry name" value="PROTEIN HDED"/>
    <property type="match status" value="1"/>
</dbReference>
<feature type="transmembrane region" description="Helical" evidence="1">
    <location>
        <begin position="57"/>
        <end position="75"/>
    </location>
</feature>
<accession>A0A239WXL6</accession>
<gene>
    <name evidence="2" type="ORF">SAMEA4504048_00948</name>
</gene>
<dbReference type="InterPro" id="IPR052712">
    <property type="entry name" value="Acid_resist_chaperone_HdeD"/>
</dbReference>
<organism evidence="2 3">
    <name type="scientific">Streptococcus acidominimus</name>
    <dbReference type="NCBI Taxonomy" id="1326"/>
    <lineage>
        <taxon>Bacteria</taxon>
        <taxon>Bacillati</taxon>
        <taxon>Bacillota</taxon>
        <taxon>Bacilli</taxon>
        <taxon>Lactobacillales</taxon>
        <taxon>Streptococcaceae</taxon>
        <taxon>Streptococcus</taxon>
    </lineage>
</organism>
<dbReference type="OrthoDB" id="2236550at2"/>
<keyword evidence="1" id="KW-0812">Transmembrane</keyword>
<evidence type="ECO:0000256" key="1">
    <source>
        <dbReference type="SAM" id="Phobius"/>
    </source>
</evidence>
<evidence type="ECO:0000313" key="3">
    <source>
        <dbReference type="Proteomes" id="UP000215144"/>
    </source>
</evidence>
<dbReference type="KEGG" id="saco:SAME_00948"/>
<protein>
    <submittedName>
        <fullName evidence="2">Membrane protein</fullName>
    </submittedName>
</protein>
<feature type="transmembrane region" description="Helical" evidence="1">
    <location>
        <begin position="29"/>
        <end position="50"/>
    </location>
</feature>
<feature type="transmembrane region" description="Helical" evidence="1">
    <location>
        <begin position="81"/>
        <end position="99"/>
    </location>
</feature>
<sequence length="163" mass="18124">MKSLSLLAALLSLLLGFYLFNQPLSAVATIGWLLALLIFIWGIQGLFAYFKRQRRTIWQLLQAIVSTMFGLMLLGSSALSLSRLIISFVAYWILTIAILRMMSGYQARKMGFGNSTLNSGIAMFLLGLVLLLGPVLTSVFIGKFLSLVFIILGFSVLVFSFRR</sequence>
<dbReference type="RefSeq" id="WP_095122368.1">
    <property type="nucleotide sequence ID" value="NZ_LT906454.1"/>
</dbReference>
<keyword evidence="1" id="KW-1133">Transmembrane helix</keyword>
<dbReference type="PANTHER" id="PTHR34989:SF1">
    <property type="entry name" value="PROTEIN HDED"/>
    <property type="match status" value="1"/>
</dbReference>
<dbReference type="GO" id="GO:0005886">
    <property type="term" value="C:plasma membrane"/>
    <property type="evidence" value="ECO:0007669"/>
    <property type="project" value="TreeGrafter"/>
</dbReference>
<dbReference type="EMBL" id="LT906454">
    <property type="protein sequence ID" value="SNV39251.1"/>
    <property type="molecule type" value="Genomic_DNA"/>
</dbReference>
<dbReference type="InterPro" id="IPR005325">
    <property type="entry name" value="DUF308_memb"/>
</dbReference>
<feature type="transmembrane region" description="Helical" evidence="1">
    <location>
        <begin position="139"/>
        <end position="161"/>
    </location>
</feature>
<name>A0A239WXL6_STRAI</name>
<dbReference type="Proteomes" id="UP000215144">
    <property type="component" value="Chromosome 1"/>
</dbReference>
<proteinExistence type="predicted"/>
<feature type="transmembrane region" description="Helical" evidence="1">
    <location>
        <begin position="111"/>
        <end position="133"/>
    </location>
</feature>
<evidence type="ECO:0000313" key="2">
    <source>
        <dbReference type="EMBL" id="SNV39251.1"/>
    </source>
</evidence>